<dbReference type="AlphaFoldDB" id="A0A438BDF2"/>
<name>A0A438BDF2_9NOCA</name>
<dbReference type="RefSeq" id="WP_127916812.1">
    <property type="nucleotide sequence ID" value="NZ_RKLP01000007.1"/>
</dbReference>
<keyword evidence="1" id="KW-1133">Transmembrane helix</keyword>
<evidence type="ECO:0000256" key="1">
    <source>
        <dbReference type="SAM" id="Phobius"/>
    </source>
</evidence>
<feature type="transmembrane region" description="Helical" evidence="1">
    <location>
        <begin position="40"/>
        <end position="64"/>
    </location>
</feature>
<keyword evidence="3" id="KW-1185">Reference proteome</keyword>
<organism evidence="2 3">
    <name type="scientific">Prescottella agglutinans</name>
    <dbReference type="NCBI Taxonomy" id="1644129"/>
    <lineage>
        <taxon>Bacteria</taxon>
        <taxon>Bacillati</taxon>
        <taxon>Actinomycetota</taxon>
        <taxon>Actinomycetes</taxon>
        <taxon>Mycobacteriales</taxon>
        <taxon>Nocardiaceae</taxon>
        <taxon>Prescottella</taxon>
    </lineage>
</organism>
<comment type="caution">
    <text evidence="2">The sequence shown here is derived from an EMBL/GenBank/DDBJ whole genome shotgun (WGS) entry which is preliminary data.</text>
</comment>
<dbReference type="OrthoDB" id="7995400at2"/>
<accession>A0A438BDF2</accession>
<feature type="transmembrane region" description="Helical" evidence="1">
    <location>
        <begin position="6"/>
        <end position="28"/>
    </location>
</feature>
<dbReference type="Pfam" id="PF03596">
    <property type="entry name" value="Cad"/>
    <property type="match status" value="1"/>
</dbReference>
<evidence type="ECO:0000313" key="3">
    <source>
        <dbReference type="Proteomes" id="UP000286208"/>
    </source>
</evidence>
<proteinExistence type="predicted"/>
<keyword evidence="1" id="KW-0812">Transmembrane</keyword>
<dbReference type="Proteomes" id="UP000286208">
    <property type="component" value="Unassembled WGS sequence"/>
</dbReference>
<reference evidence="2 3" key="1">
    <citation type="submission" date="2018-11" db="EMBL/GenBank/DDBJ databases">
        <title>Rhodococcus spongicola sp. nov. and Rhodococcus xishaensis sp. nov. from marine sponges.</title>
        <authorList>
            <person name="Li L."/>
            <person name="Lin H.W."/>
        </authorList>
    </citation>
    <scope>NUCLEOTIDE SEQUENCE [LARGE SCALE GENOMIC DNA]</scope>
    <source>
        <strain evidence="2 3">CCTCC AB2014297</strain>
    </source>
</reference>
<keyword evidence="1" id="KW-0472">Membrane</keyword>
<protein>
    <submittedName>
        <fullName evidence="2">Cadmium transporter</fullName>
    </submittedName>
</protein>
<evidence type="ECO:0000313" key="2">
    <source>
        <dbReference type="EMBL" id="RVW08755.1"/>
    </source>
</evidence>
<dbReference type="EMBL" id="RKLP01000007">
    <property type="protein sequence ID" value="RVW08755.1"/>
    <property type="molecule type" value="Genomic_DNA"/>
</dbReference>
<feature type="transmembrane region" description="Helical" evidence="1">
    <location>
        <begin position="131"/>
        <end position="158"/>
    </location>
</feature>
<gene>
    <name evidence="2" type="ORF">EGT67_14615</name>
</gene>
<feature type="transmembrane region" description="Helical" evidence="1">
    <location>
        <begin position="178"/>
        <end position="196"/>
    </location>
</feature>
<sequence>MSPGVIGQAVGTFAVTNIDDLVVLAVFFGQAPGRRGAVRVVAGQYLGFIAILAVSIATAVAGSALLPPEALPYFGLVPLALGLRAGWSAWRTRRGEPDDPDPSAGAEPRTGPGIWQVAAVTFANGGDNIAVYVPIFAVASVSTISVFAVVFLIGVALWCAAGRYFASHPVVARVLARWGHVVLPVALITIGLTILVEGRAFGI</sequence>
<dbReference type="InterPro" id="IPR004676">
    <property type="entry name" value="Cd-R_transporter"/>
</dbReference>